<feature type="signal peptide" evidence="1">
    <location>
        <begin position="1"/>
        <end position="16"/>
    </location>
</feature>
<evidence type="ECO:0000256" key="1">
    <source>
        <dbReference type="SAM" id="SignalP"/>
    </source>
</evidence>
<accession>A0A9P1IEK3</accession>
<proteinExistence type="predicted"/>
<comment type="caution">
    <text evidence="2">The sequence shown here is derived from an EMBL/GenBank/DDBJ whole genome shotgun (WGS) entry which is preliminary data.</text>
</comment>
<sequence>MKIFIIFSLLFQIISAEYWLTEIEAEHIGETLLLDVMEGVPSVEKFRQIFHDPFLNENVSRSIDYLVGEIRRSRKEEFEKTNHEILDDNNPIELVEASILNDIDSRKAIVYRVLRKFDKEKFENTFDQADAEWYDNWVQENGGEELKISDREIKAYDSFFEKPEIEENSLNFTIVDKKTLTKYRIAGFGKNLLLVSETSVAGK</sequence>
<dbReference type="AlphaFoldDB" id="A0A9P1IEK3"/>
<organism evidence="2 3">
    <name type="scientific">Caenorhabditis angaria</name>
    <dbReference type="NCBI Taxonomy" id="860376"/>
    <lineage>
        <taxon>Eukaryota</taxon>
        <taxon>Metazoa</taxon>
        <taxon>Ecdysozoa</taxon>
        <taxon>Nematoda</taxon>
        <taxon>Chromadorea</taxon>
        <taxon>Rhabditida</taxon>
        <taxon>Rhabditina</taxon>
        <taxon>Rhabditomorpha</taxon>
        <taxon>Rhabditoidea</taxon>
        <taxon>Rhabditidae</taxon>
        <taxon>Peloderinae</taxon>
        <taxon>Caenorhabditis</taxon>
    </lineage>
</organism>
<evidence type="ECO:0000313" key="3">
    <source>
        <dbReference type="Proteomes" id="UP001152747"/>
    </source>
</evidence>
<gene>
    <name evidence="2" type="ORF">CAMP_LOCUS6476</name>
</gene>
<protein>
    <recommendedName>
        <fullName evidence="4">DUF38 domain-containing protein</fullName>
    </recommendedName>
</protein>
<keyword evidence="3" id="KW-1185">Reference proteome</keyword>
<dbReference type="EMBL" id="CANHGI010000002">
    <property type="protein sequence ID" value="CAI5443839.1"/>
    <property type="molecule type" value="Genomic_DNA"/>
</dbReference>
<name>A0A9P1IEK3_9PELO</name>
<feature type="chain" id="PRO_5040208471" description="DUF38 domain-containing protein" evidence="1">
    <location>
        <begin position="17"/>
        <end position="203"/>
    </location>
</feature>
<dbReference type="Proteomes" id="UP001152747">
    <property type="component" value="Unassembled WGS sequence"/>
</dbReference>
<reference evidence="2" key="1">
    <citation type="submission" date="2022-11" db="EMBL/GenBank/DDBJ databases">
        <authorList>
            <person name="Kikuchi T."/>
        </authorList>
    </citation>
    <scope>NUCLEOTIDE SEQUENCE</scope>
    <source>
        <strain evidence="2">PS1010</strain>
    </source>
</reference>
<evidence type="ECO:0000313" key="2">
    <source>
        <dbReference type="EMBL" id="CAI5443839.1"/>
    </source>
</evidence>
<keyword evidence="1" id="KW-0732">Signal</keyword>
<evidence type="ECO:0008006" key="4">
    <source>
        <dbReference type="Google" id="ProtNLM"/>
    </source>
</evidence>